<comment type="caution">
    <text evidence="11">The sequence shown here is derived from an EMBL/GenBank/DDBJ whole genome shotgun (WGS) entry which is preliminary data.</text>
</comment>
<evidence type="ECO:0000256" key="6">
    <source>
        <dbReference type="ARBA" id="ARBA00022737"/>
    </source>
</evidence>
<dbReference type="PRINTS" id="PR00313">
    <property type="entry name" value="CABNDNGRPT"/>
</dbReference>
<protein>
    <submittedName>
        <fullName evidence="11">Calcium-binding protein</fullName>
    </submittedName>
</protein>
<gene>
    <name evidence="11" type="ORF">ACFOGH_13210</name>
</gene>
<dbReference type="PANTHER" id="PTHR38340:SF1">
    <property type="entry name" value="S-LAYER PROTEIN"/>
    <property type="match status" value="1"/>
</dbReference>
<evidence type="ECO:0000256" key="7">
    <source>
        <dbReference type="ARBA" id="ARBA00023026"/>
    </source>
</evidence>
<dbReference type="Pfam" id="PF00353">
    <property type="entry name" value="HemolysinCabind"/>
    <property type="match status" value="2"/>
</dbReference>
<dbReference type="PANTHER" id="PTHR38340">
    <property type="entry name" value="S-LAYER PROTEIN"/>
    <property type="match status" value="1"/>
</dbReference>
<evidence type="ECO:0000313" key="11">
    <source>
        <dbReference type="EMBL" id="MFC3181955.1"/>
    </source>
</evidence>
<feature type="region of interest" description="Disordered" evidence="9">
    <location>
        <begin position="422"/>
        <end position="470"/>
    </location>
</feature>
<dbReference type="Proteomes" id="UP001595547">
    <property type="component" value="Unassembled WGS sequence"/>
</dbReference>
<keyword evidence="12" id="KW-1185">Reference proteome</keyword>
<keyword evidence="4" id="KW-0964">Secreted</keyword>
<feature type="domain" description="Peptidase M10 serralysin C-terminal" evidence="10">
    <location>
        <begin position="506"/>
        <end position="671"/>
    </location>
</feature>
<name>A0ABV7IZP0_9RHOB</name>
<dbReference type="EMBL" id="JBHRTO010000001">
    <property type="protein sequence ID" value="MFC3181955.1"/>
    <property type="molecule type" value="Genomic_DNA"/>
</dbReference>
<comment type="subcellular location">
    <subcellularLocation>
        <location evidence="2">Membrane</location>
    </subcellularLocation>
    <subcellularLocation>
        <location evidence="3">Secreted</location>
    </subcellularLocation>
</comment>
<evidence type="ECO:0000256" key="9">
    <source>
        <dbReference type="SAM" id="MobiDB-lite"/>
    </source>
</evidence>
<evidence type="ECO:0000256" key="1">
    <source>
        <dbReference type="ARBA" id="ARBA00001913"/>
    </source>
</evidence>
<reference evidence="12" key="1">
    <citation type="journal article" date="2019" name="Int. J. Syst. Evol. Microbiol.">
        <title>The Global Catalogue of Microorganisms (GCM) 10K type strain sequencing project: providing services to taxonomists for standard genome sequencing and annotation.</title>
        <authorList>
            <consortium name="The Broad Institute Genomics Platform"/>
            <consortium name="The Broad Institute Genome Sequencing Center for Infectious Disease"/>
            <person name="Wu L."/>
            <person name="Ma J."/>
        </authorList>
    </citation>
    <scope>NUCLEOTIDE SEQUENCE [LARGE SCALE GENOMIC DNA]</scope>
    <source>
        <strain evidence="12">KCTC 52039</strain>
    </source>
</reference>
<dbReference type="RefSeq" id="WP_380073535.1">
    <property type="nucleotide sequence ID" value="NZ_JBHRTO010000001.1"/>
</dbReference>
<proteinExistence type="predicted"/>
<comment type="cofactor">
    <cofactor evidence="1">
        <name>Ca(2+)</name>
        <dbReference type="ChEBI" id="CHEBI:29108"/>
    </cofactor>
</comment>
<keyword evidence="5" id="KW-0800">Toxin</keyword>
<sequence>MFTPTITAGFKTMDILPGNSSEWMGASITLQNGNLLLVSESWGGSGEVFIRQFTADGRSLTSAAQVNTTTFGAQKEVEVTQLANGNFVVGWTDSSATAPDFSGTTVRFQMFDAAGNKVGGEIAAPSVPNGDQSLSTIVELEDGRFAVVWANSADNTVRLRAYNSNGTTSGSEQILSNAIDQRTTGAITAFGAHGFAQVLVAGSAPNTVISVQRYSDVGNPMGGPITVTTGSGFRNVRIEELDDGRLAVTWTDTSKTPPYNHGSIVRGQVLNADGSTSGGVFTVSDDIFSEHRSSTITALSDGRFVVTWNTGPESEVYQHRDVMRIYNANGTPASEIITVYDQQESYNGIRLLSGSINSVSELPDGRLVYSYRALTPSGSDFITATRIVDPRSALDVTLGGGHDNFTGTRFADVINGGDGNDSLYGGNGNDRLDGGSGNDSLVGGAGNDSLTGGLGDDRLQNDAGNDTLDGGGGNDTAVFVGSAAATVSLALGTAQVTGYGTDTLRYIENLLTGSGNDDLTGNSNANRLQSGAGDDTLRGGAGNDLLYGSAGADRLIGGSGRDLQYGGANDGATDTFVFTAITDSAIGAARDVIFEFVSGTDDIDLSGIDANAAVAGNQVFAWGGTTAAANAVWYSVSGANVLLRGDVNGDGVQDFEIQLSGVTSLTASDVLL</sequence>
<evidence type="ECO:0000256" key="4">
    <source>
        <dbReference type="ARBA" id="ARBA00022525"/>
    </source>
</evidence>
<dbReference type="InterPro" id="IPR018511">
    <property type="entry name" value="Hemolysin-typ_Ca-bd_CS"/>
</dbReference>
<dbReference type="InterPro" id="IPR001343">
    <property type="entry name" value="Hemolysn_Ca-bd"/>
</dbReference>
<evidence type="ECO:0000256" key="5">
    <source>
        <dbReference type="ARBA" id="ARBA00022656"/>
    </source>
</evidence>
<evidence type="ECO:0000256" key="2">
    <source>
        <dbReference type="ARBA" id="ARBA00004370"/>
    </source>
</evidence>
<dbReference type="PRINTS" id="PR01488">
    <property type="entry name" value="RTXTOXINA"/>
</dbReference>
<dbReference type="InterPro" id="IPR050557">
    <property type="entry name" value="RTX_toxin/Mannuronan_C5-epim"/>
</dbReference>
<evidence type="ECO:0000256" key="3">
    <source>
        <dbReference type="ARBA" id="ARBA00004613"/>
    </source>
</evidence>
<accession>A0ABV7IZP0</accession>
<keyword evidence="7" id="KW-0843">Virulence</keyword>
<evidence type="ECO:0000259" key="10">
    <source>
        <dbReference type="Pfam" id="PF08548"/>
    </source>
</evidence>
<dbReference type="SUPFAM" id="SSF51120">
    <property type="entry name" value="beta-Roll"/>
    <property type="match status" value="2"/>
</dbReference>
<evidence type="ECO:0000313" key="12">
    <source>
        <dbReference type="Proteomes" id="UP001595547"/>
    </source>
</evidence>
<dbReference type="InterPro" id="IPR011049">
    <property type="entry name" value="Serralysin-like_metalloprot_C"/>
</dbReference>
<keyword evidence="8" id="KW-0472">Membrane</keyword>
<organism evidence="11 12">
    <name type="scientific">Cypionkella sinensis</name>
    <dbReference type="NCBI Taxonomy" id="1756043"/>
    <lineage>
        <taxon>Bacteria</taxon>
        <taxon>Pseudomonadati</taxon>
        <taxon>Pseudomonadota</taxon>
        <taxon>Alphaproteobacteria</taxon>
        <taxon>Rhodobacterales</taxon>
        <taxon>Paracoccaceae</taxon>
        <taxon>Cypionkella</taxon>
    </lineage>
</organism>
<evidence type="ECO:0000256" key="8">
    <source>
        <dbReference type="ARBA" id="ARBA00023136"/>
    </source>
</evidence>
<keyword evidence="6" id="KW-0677">Repeat</keyword>
<dbReference type="Gene3D" id="2.150.10.10">
    <property type="entry name" value="Serralysin-like metalloprotease, C-terminal"/>
    <property type="match status" value="2"/>
</dbReference>
<dbReference type="InterPro" id="IPR003995">
    <property type="entry name" value="RTX_toxin_determinant-A"/>
</dbReference>
<dbReference type="PROSITE" id="PS00330">
    <property type="entry name" value="HEMOLYSIN_CALCIUM"/>
    <property type="match status" value="4"/>
</dbReference>
<dbReference type="InterPro" id="IPR013858">
    <property type="entry name" value="Peptidase_M10B_C"/>
</dbReference>
<dbReference type="Pfam" id="PF08548">
    <property type="entry name" value="Peptidase_M10_C"/>
    <property type="match status" value="1"/>
</dbReference>